<proteinExistence type="predicted"/>
<reference evidence="2" key="1">
    <citation type="journal article" date="2022" name="bioRxiv">
        <title>Genomics of Preaxostyla Flagellates Illuminates Evolutionary Transitions and the Path Towards Mitochondrial Loss.</title>
        <authorList>
            <person name="Novak L.V.F."/>
            <person name="Treitli S.C."/>
            <person name="Pyrih J."/>
            <person name="Halakuc P."/>
            <person name="Pipaliya S.V."/>
            <person name="Vacek V."/>
            <person name="Brzon O."/>
            <person name="Soukal P."/>
            <person name="Eme L."/>
            <person name="Dacks J.B."/>
            <person name="Karnkowska A."/>
            <person name="Elias M."/>
            <person name="Hampl V."/>
        </authorList>
    </citation>
    <scope>NUCLEOTIDE SEQUENCE</scope>
    <source>
        <strain evidence="2">RCP-MX</strain>
    </source>
</reference>
<feature type="region of interest" description="Disordered" evidence="1">
    <location>
        <begin position="28"/>
        <end position="79"/>
    </location>
</feature>
<feature type="region of interest" description="Disordered" evidence="1">
    <location>
        <begin position="249"/>
        <end position="287"/>
    </location>
</feature>
<evidence type="ECO:0000313" key="2">
    <source>
        <dbReference type="EMBL" id="KAJ4456864.1"/>
    </source>
</evidence>
<dbReference type="Proteomes" id="UP001141327">
    <property type="component" value="Unassembled WGS sequence"/>
</dbReference>
<sequence length="287" mass="28987">MNIGGIGKQTGSEIFLFNFSGSPPMTISVSSMPPTAITPGTARNPHQQPHSAPRYPAASGPVGDDDFDGDLPPPVDRSARHAAPALPCACPAPAMPVPRPATFAVAIPPSSHVSSTPMSGTGDPAVSTTPARSIMFPAPPTPHLPALPLPLLLPSPGPAPAATPMSSPPTPTPRRLSHTPDPTAILQLLPDEDGSPPPARPLGPSQAVAPFRRPMPMLLWGRGTGGTAPALATSAPAGALDFARALGTADPHDLLGGSRHSPGGVGLGSPAIQQRLDGADPSSAMKR</sequence>
<organism evidence="2 3">
    <name type="scientific">Paratrimastix pyriformis</name>
    <dbReference type="NCBI Taxonomy" id="342808"/>
    <lineage>
        <taxon>Eukaryota</taxon>
        <taxon>Metamonada</taxon>
        <taxon>Preaxostyla</taxon>
        <taxon>Paratrimastigidae</taxon>
        <taxon>Paratrimastix</taxon>
    </lineage>
</organism>
<accession>A0ABQ8UC51</accession>
<gene>
    <name evidence="2" type="ORF">PAPYR_7790</name>
</gene>
<comment type="caution">
    <text evidence="2">The sequence shown here is derived from an EMBL/GenBank/DDBJ whole genome shotgun (WGS) entry which is preliminary data.</text>
</comment>
<dbReference type="EMBL" id="JAPMOS010000059">
    <property type="protein sequence ID" value="KAJ4456864.1"/>
    <property type="molecule type" value="Genomic_DNA"/>
</dbReference>
<evidence type="ECO:0000256" key="1">
    <source>
        <dbReference type="SAM" id="MobiDB-lite"/>
    </source>
</evidence>
<feature type="region of interest" description="Disordered" evidence="1">
    <location>
        <begin position="154"/>
        <end position="209"/>
    </location>
</feature>
<evidence type="ECO:0000313" key="3">
    <source>
        <dbReference type="Proteomes" id="UP001141327"/>
    </source>
</evidence>
<feature type="compositionally biased region" description="Pro residues" evidence="1">
    <location>
        <begin position="154"/>
        <end position="172"/>
    </location>
</feature>
<name>A0ABQ8UC51_9EUKA</name>
<keyword evidence="3" id="KW-1185">Reference proteome</keyword>
<protein>
    <submittedName>
        <fullName evidence="2">Uncharacterized protein</fullName>
    </submittedName>
</protein>